<evidence type="ECO:0008006" key="4">
    <source>
        <dbReference type="Google" id="ProtNLM"/>
    </source>
</evidence>
<protein>
    <recommendedName>
        <fullName evidence="4">C1q domain-containing protein</fullName>
    </recommendedName>
</protein>
<feature type="signal peptide" evidence="1">
    <location>
        <begin position="1"/>
        <end position="21"/>
    </location>
</feature>
<accession>A0A1M5CGL8</accession>
<dbReference type="Gene3D" id="2.60.120.40">
    <property type="match status" value="1"/>
</dbReference>
<dbReference type="STRING" id="1346286.SAMN05444362_107163"/>
<feature type="chain" id="PRO_5009909301" description="C1q domain-containing protein" evidence="1">
    <location>
        <begin position="22"/>
        <end position="270"/>
    </location>
</feature>
<dbReference type="EMBL" id="FQUC01000007">
    <property type="protein sequence ID" value="SHF53846.1"/>
    <property type="molecule type" value="Genomic_DNA"/>
</dbReference>
<proteinExistence type="predicted"/>
<evidence type="ECO:0000256" key="1">
    <source>
        <dbReference type="SAM" id="SignalP"/>
    </source>
</evidence>
<evidence type="ECO:0000313" key="2">
    <source>
        <dbReference type="EMBL" id="SHF53846.1"/>
    </source>
</evidence>
<name>A0A1M5CGL8_9BACT</name>
<gene>
    <name evidence="2" type="ORF">SAMN05444362_107163</name>
</gene>
<organism evidence="2 3">
    <name type="scientific">Dysgonomonas macrotermitis</name>
    <dbReference type="NCBI Taxonomy" id="1346286"/>
    <lineage>
        <taxon>Bacteria</taxon>
        <taxon>Pseudomonadati</taxon>
        <taxon>Bacteroidota</taxon>
        <taxon>Bacteroidia</taxon>
        <taxon>Bacteroidales</taxon>
        <taxon>Dysgonomonadaceae</taxon>
        <taxon>Dysgonomonas</taxon>
    </lineage>
</organism>
<dbReference type="SUPFAM" id="SSF49842">
    <property type="entry name" value="TNF-like"/>
    <property type="match status" value="1"/>
</dbReference>
<evidence type="ECO:0000313" key="3">
    <source>
        <dbReference type="Proteomes" id="UP000184480"/>
    </source>
</evidence>
<dbReference type="Proteomes" id="UP000184480">
    <property type="component" value="Unassembled WGS sequence"/>
</dbReference>
<dbReference type="InterPro" id="IPR008983">
    <property type="entry name" value="Tumour_necrosis_fac-like_dom"/>
</dbReference>
<keyword evidence="3" id="KW-1185">Reference proteome</keyword>
<keyword evidence="1" id="KW-0732">Signal</keyword>
<reference evidence="3" key="1">
    <citation type="submission" date="2016-11" db="EMBL/GenBank/DDBJ databases">
        <authorList>
            <person name="Varghese N."/>
            <person name="Submissions S."/>
        </authorList>
    </citation>
    <scope>NUCLEOTIDE SEQUENCE [LARGE SCALE GENOMIC DNA]</scope>
    <source>
        <strain evidence="3">DSM 27370</strain>
    </source>
</reference>
<dbReference type="AlphaFoldDB" id="A0A1M5CGL8"/>
<sequence length="270" mass="29332">MTMKKKFLLLIGIFHLGITYAQVGINTDTPEAMLHIKSGESTATTNALNIVNSDNTGIFTVRNDGYIITSGVHNAVSPLDLRDGIDNSIIGIGQSSQTAATANEGAIKYETKLLYCSDGTDWHQLASNPIKAYVIADVLNPVQQFSHNVESEISDWNLTTDLTNSFNTTTGEFTAPRSGIYTFSLVLTLSDDKITQFSSFNVYWRMFSSVIKCTSSFNTTSTKSLPVSVLCTGSFAMNTNEVLKASVLQTFGGNRSLKSGGYNNLTIIEN</sequence>